<dbReference type="GO" id="GO:0005576">
    <property type="term" value="C:extracellular region"/>
    <property type="evidence" value="ECO:0007669"/>
    <property type="project" value="TreeGrafter"/>
</dbReference>
<keyword evidence="10" id="KW-1185">Reference proteome</keyword>
<dbReference type="InterPro" id="IPR021109">
    <property type="entry name" value="Peptidase_aspartic_dom_sf"/>
</dbReference>
<evidence type="ECO:0000313" key="9">
    <source>
        <dbReference type="EnsemblPlants" id="OPUNC03G14740.1"/>
    </source>
</evidence>
<dbReference type="InterPro" id="IPR033121">
    <property type="entry name" value="PEPTIDASE_A1"/>
</dbReference>
<protein>
    <recommendedName>
        <fullName evidence="8">Peptidase A1 domain-containing protein</fullName>
    </recommendedName>
</protein>
<dbReference type="Proteomes" id="UP000026962">
    <property type="component" value="Chromosome 3"/>
</dbReference>
<feature type="domain" description="Peptidase A1" evidence="8">
    <location>
        <begin position="77"/>
        <end position="430"/>
    </location>
</feature>
<evidence type="ECO:0000256" key="3">
    <source>
        <dbReference type="ARBA" id="ARBA00022750"/>
    </source>
</evidence>
<dbReference type="STRING" id="4537.A0A0E0KCZ6"/>
<dbReference type="OMA" id="DEMTIIG"/>
<comment type="similarity">
    <text evidence="1">Belongs to the peptidase A1 family.</text>
</comment>
<evidence type="ECO:0000256" key="5">
    <source>
        <dbReference type="ARBA" id="ARBA00023180"/>
    </source>
</evidence>
<dbReference type="CDD" id="cd05476">
    <property type="entry name" value="pepsin_A_like_plant"/>
    <property type="match status" value="1"/>
</dbReference>
<feature type="chain" id="PRO_5002365313" description="Peptidase A1 domain-containing protein" evidence="7">
    <location>
        <begin position="31"/>
        <end position="437"/>
    </location>
</feature>
<dbReference type="MEROPS" id="A01.040"/>
<reference evidence="9" key="1">
    <citation type="submission" date="2015-04" db="UniProtKB">
        <authorList>
            <consortium name="EnsemblPlants"/>
        </authorList>
    </citation>
    <scope>IDENTIFICATION</scope>
</reference>
<name>A0A0E0KCZ6_ORYPU</name>
<dbReference type="PANTHER" id="PTHR47967:SF31">
    <property type="entry name" value="ASPARTYL PROTEASE FAMILY PROTEIN"/>
    <property type="match status" value="1"/>
</dbReference>
<reference evidence="9" key="2">
    <citation type="submission" date="2018-05" db="EMBL/GenBank/DDBJ databases">
        <title>OpunRS2 (Oryza punctata Reference Sequence Version 2).</title>
        <authorList>
            <person name="Zhang J."/>
            <person name="Kudrna D."/>
            <person name="Lee S."/>
            <person name="Talag J."/>
            <person name="Welchert J."/>
            <person name="Wing R.A."/>
        </authorList>
    </citation>
    <scope>NUCLEOTIDE SEQUENCE [LARGE SCALE GENOMIC DNA]</scope>
</reference>
<dbReference type="Pfam" id="PF14541">
    <property type="entry name" value="TAXi_C"/>
    <property type="match status" value="1"/>
</dbReference>
<keyword evidence="2" id="KW-0645">Protease</keyword>
<dbReference type="AlphaFoldDB" id="A0A0E0KCZ6"/>
<dbReference type="HOGENOM" id="CLU_005738_1_0_1"/>
<dbReference type="PROSITE" id="PS51257">
    <property type="entry name" value="PROKAR_LIPOPROTEIN"/>
    <property type="match status" value="1"/>
</dbReference>
<dbReference type="InterPro" id="IPR032861">
    <property type="entry name" value="TAXi_N"/>
</dbReference>
<dbReference type="SUPFAM" id="SSF50630">
    <property type="entry name" value="Acid proteases"/>
    <property type="match status" value="1"/>
</dbReference>
<feature type="signal peptide" evidence="7">
    <location>
        <begin position="1"/>
        <end position="30"/>
    </location>
</feature>
<evidence type="ECO:0000256" key="4">
    <source>
        <dbReference type="ARBA" id="ARBA00022801"/>
    </source>
</evidence>
<keyword evidence="4" id="KW-0378">Hydrolase</keyword>
<dbReference type="InterPro" id="IPR032799">
    <property type="entry name" value="TAXi_C"/>
</dbReference>
<dbReference type="PANTHER" id="PTHR47967">
    <property type="entry name" value="OS07G0603500 PROTEIN-RELATED"/>
    <property type="match status" value="1"/>
</dbReference>
<dbReference type="eggNOG" id="KOG1339">
    <property type="taxonomic scope" value="Eukaryota"/>
</dbReference>
<organism evidence="9">
    <name type="scientific">Oryza punctata</name>
    <name type="common">Red rice</name>
    <dbReference type="NCBI Taxonomy" id="4537"/>
    <lineage>
        <taxon>Eukaryota</taxon>
        <taxon>Viridiplantae</taxon>
        <taxon>Streptophyta</taxon>
        <taxon>Embryophyta</taxon>
        <taxon>Tracheophyta</taxon>
        <taxon>Spermatophyta</taxon>
        <taxon>Magnoliopsida</taxon>
        <taxon>Liliopsida</taxon>
        <taxon>Poales</taxon>
        <taxon>Poaceae</taxon>
        <taxon>BOP clade</taxon>
        <taxon>Oryzoideae</taxon>
        <taxon>Oryzeae</taxon>
        <taxon>Oryzinae</taxon>
        <taxon>Oryza</taxon>
    </lineage>
</organism>
<sequence>MKLPMKMQKLVLLIPALLAALAISCCNAAAAPVRMQLTHVDAGRGLSGRELMHRMAMRSKARAPRLLSGSATAPVSPAPDADGGPGTRRVQLTFDTGSDLTWTQCLPCPLCFEQSLPYFDGSRSSTHALLPCDSTQCQSLQVVSCGKKYWSNQSCVYIYTYGDKSVTVGHLDVETITFGDGAGADTSRRASMPGVAFGCGLVNHGTYGIAGTGLAGFGRGPLSLPSQLKLDNFSYCLTAAMTGSKPSTILLDLPADLYSHGCSAVQTTPLIKNPRNPTPYYLSLKGITVGSKRLPVPESVFALKNGTGGTVIDSGTSIMWLPPSVYRLVREAFLAHVKLPVVPSNGTGPLLCFSAPPRGKPYVPKLVLHFEGATMHLPRENYVFEVDDDAGNRNICLAITEGDEMTIIGNFQQQNMHVLYDLKNSKLSFVHAQCDKL</sequence>
<keyword evidence="5" id="KW-0325">Glycoprotein</keyword>
<keyword evidence="7" id="KW-0732">Signal</keyword>
<dbReference type="PROSITE" id="PS51767">
    <property type="entry name" value="PEPTIDASE_A1"/>
    <property type="match status" value="1"/>
</dbReference>
<dbReference type="FunFam" id="2.40.70.10:FF:000029">
    <property type="entry name" value="Aspartyl protease family protein"/>
    <property type="match status" value="1"/>
</dbReference>
<dbReference type="Gene3D" id="2.40.70.10">
    <property type="entry name" value="Acid Proteases"/>
    <property type="match status" value="2"/>
</dbReference>
<dbReference type="InterPro" id="IPR034161">
    <property type="entry name" value="Pepsin-like_plant"/>
</dbReference>
<dbReference type="EnsemblPlants" id="OPUNC03G14740.1">
    <property type="protein sequence ID" value="OPUNC03G14740.1"/>
    <property type="gene ID" value="OPUNC03G14740"/>
</dbReference>
<dbReference type="Pfam" id="PF14543">
    <property type="entry name" value="TAXi_N"/>
    <property type="match status" value="1"/>
</dbReference>
<dbReference type="GO" id="GO:0006508">
    <property type="term" value="P:proteolysis"/>
    <property type="evidence" value="ECO:0007669"/>
    <property type="project" value="UniProtKB-KW"/>
</dbReference>
<feature type="region of interest" description="Disordered" evidence="6">
    <location>
        <begin position="63"/>
        <end position="87"/>
    </location>
</feature>
<evidence type="ECO:0000256" key="6">
    <source>
        <dbReference type="SAM" id="MobiDB-lite"/>
    </source>
</evidence>
<dbReference type="GO" id="GO:0004190">
    <property type="term" value="F:aspartic-type endopeptidase activity"/>
    <property type="evidence" value="ECO:0007669"/>
    <property type="project" value="UniProtKB-KW"/>
</dbReference>
<keyword evidence="3" id="KW-0064">Aspartyl protease</keyword>
<evidence type="ECO:0000259" key="8">
    <source>
        <dbReference type="PROSITE" id="PS51767"/>
    </source>
</evidence>
<evidence type="ECO:0000256" key="2">
    <source>
        <dbReference type="ARBA" id="ARBA00022670"/>
    </source>
</evidence>
<accession>A0A0E0KCZ6</accession>
<proteinExistence type="inferred from homology"/>
<dbReference type="Gramene" id="OPUNC03G14740.1">
    <property type="protein sequence ID" value="OPUNC03G14740.1"/>
    <property type="gene ID" value="OPUNC03G14740"/>
</dbReference>
<dbReference type="InterPro" id="IPR051708">
    <property type="entry name" value="Plant_Aspart_Prot_A1"/>
</dbReference>
<evidence type="ECO:0000256" key="1">
    <source>
        <dbReference type="ARBA" id="ARBA00007447"/>
    </source>
</evidence>
<evidence type="ECO:0000313" key="10">
    <source>
        <dbReference type="Proteomes" id="UP000026962"/>
    </source>
</evidence>
<evidence type="ECO:0000256" key="7">
    <source>
        <dbReference type="SAM" id="SignalP"/>
    </source>
</evidence>